<comment type="subcellular location">
    <subcellularLocation>
        <location evidence="2">Cell inner membrane</location>
        <topology evidence="2">Multi-pass membrane protein</topology>
    </subcellularLocation>
</comment>
<feature type="transmembrane region" description="Helical" evidence="13">
    <location>
        <begin position="129"/>
        <end position="156"/>
    </location>
</feature>
<comment type="similarity">
    <text evidence="3 12">Belongs to the CcmB/CycW/HelB family.</text>
</comment>
<keyword evidence="8 13" id="KW-0812">Transmembrane</keyword>
<evidence type="ECO:0000256" key="10">
    <source>
        <dbReference type="ARBA" id="ARBA00022989"/>
    </source>
</evidence>
<evidence type="ECO:0000256" key="1">
    <source>
        <dbReference type="ARBA" id="ARBA00002442"/>
    </source>
</evidence>
<feature type="transmembrane region" description="Helical" evidence="13">
    <location>
        <begin position="47"/>
        <end position="71"/>
    </location>
</feature>
<keyword evidence="15" id="KW-1185">Reference proteome</keyword>
<dbReference type="InterPro" id="IPR026031">
    <property type="entry name" value="Cyt_c_CcmB_bac"/>
</dbReference>
<dbReference type="InterPro" id="IPR003544">
    <property type="entry name" value="Cyt_c_biogenesis_CcmB"/>
</dbReference>
<evidence type="ECO:0000256" key="12">
    <source>
        <dbReference type="PIRNR" id="PIRNR002764"/>
    </source>
</evidence>
<protein>
    <recommendedName>
        <fullName evidence="4 12">Heme exporter protein B</fullName>
    </recommendedName>
</protein>
<feature type="transmembrane region" description="Helical" evidence="13">
    <location>
        <begin position="197"/>
        <end position="220"/>
    </location>
</feature>
<evidence type="ECO:0000256" key="9">
    <source>
        <dbReference type="ARBA" id="ARBA00022748"/>
    </source>
</evidence>
<evidence type="ECO:0000256" key="3">
    <source>
        <dbReference type="ARBA" id="ARBA00010544"/>
    </source>
</evidence>
<dbReference type="PANTHER" id="PTHR30070">
    <property type="entry name" value="HEME EXPORTER PROTEIN B"/>
    <property type="match status" value="1"/>
</dbReference>
<keyword evidence="10 13" id="KW-1133">Transmembrane helix</keyword>
<evidence type="ECO:0000256" key="8">
    <source>
        <dbReference type="ARBA" id="ARBA00022692"/>
    </source>
</evidence>
<dbReference type="EMBL" id="BAAAEW010000042">
    <property type="protein sequence ID" value="GAA0765813.1"/>
    <property type="molecule type" value="Genomic_DNA"/>
</dbReference>
<dbReference type="Pfam" id="PF03379">
    <property type="entry name" value="CcmB"/>
    <property type="match status" value="1"/>
</dbReference>
<dbReference type="PIRSF" id="PIRSF002764">
    <property type="entry name" value="CcmB"/>
    <property type="match status" value="1"/>
</dbReference>
<name>A0ABN1KG37_9BURK</name>
<feature type="transmembrane region" description="Helical" evidence="13">
    <location>
        <begin position="162"/>
        <end position="185"/>
    </location>
</feature>
<sequence>MNLCLSILRRELALAWQRPAELARHALFFVMVAALFPLSLRPDPATLALLGPGVLWAAALLAVLLACGRWFDEDLRSGWLDQCQLAAQAAELPLALPLAVRFVAQWLLVAGPVLLAAPLVALQFDLQGAALAALMVSLLLGSAVLVQLAGVAAALAAGLRGAGLLSLLMVLPLATPALVLGTLAVHAAQQGQPAGPALQLLAALLALASVACPWLGAVALKQAVGD</sequence>
<feature type="transmembrane region" description="Helical" evidence="13">
    <location>
        <begin position="22"/>
        <end position="40"/>
    </location>
</feature>
<keyword evidence="5 12" id="KW-0813">Transport</keyword>
<evidence type="ECO:0000256" key="7">
    <source>
        <dbReference type="ARBA" id="ARBA00022519"/>
    </source>
</evidence>
<proteinExistence type="inferred from homology"/>
<evidence type="ECO:0000256" key="2">
    <source>
        <dbReference type="ARBA" id="ARBA00004429"/>
    </source>
</evidence>
<dbReference type="Proteomes" id="UP001500279">
    <property type="component" value="Unassembled WGS sequence"/>
</dbReference>
<gene>
    <name evidence="14" type="primary">ccmB</name>
    <name evidence="14" type="ORF">GCM10009107_53290</name>
</gene>
<keyword evidence="6 12" id="KW-1003">Cell membrane</keyword>
<evidence type="ECO:0000256" key="5">
    <source>
        <dbReference type="ARBA" id="ARBA00022448"/>
    </source>
</evidence>
<dbReference type="PRINTS" id="PR01414">
    <property type="entry name" value="CCMBBIOGNSIS"/>
</dbReference>
<organism evidence="14 15">
    <name type="scientific">Ideonella azotifigens</name>
    <dbReference type="NCBI Taxonomy" id="513160"/>
    <lineage>
        <taxon>Bacteria</taxon>
        <taxon>Pseudomonadati</taxon>
        <taxon>Pseudomonadota</taxon>
        <taxon>Betaproteobacteria</taxon>
        <taxon>Burkholderiales</taxon>
        <taxon>Sphaerotilaceae</taxon>
        <taxon>Ideonella</taxon>
    </lineage>
</organism>
<keyword evidence="11 12" id="KW-0472">Membrane</keyword>
<evidence type="ECO:0000256" key="4">
    <source>
        <dbReference type="ARBA" id="ARBA00016452"/>
    </source>
</evidence>
<evidence type="ECO:0000313" key="15">
    <source>
        <dbReference type="Proteomes" id="UP001500279"/>
    </source>
</evidence>
<dbReference type="RefSeq" id="WP_231010999.1">
    <property type="nucleotide sequence ID" value="NZ_BAAAEW010000042.1"/>
</dbReference>
<comment type="function">
    <text evidence="1 12">Required for the export of heme to the periplasm for the biogenesis of c-type cytochromes.</text>
</comment>
<evidence type="ECO:0000256" key="6">
    <source>
        <dbReference type="ARBA" id="ARBA00022475"/>
    </source>
</evidence>
<evidence type="ECO:0000256" key="13">
    <source>
        <dbReference type="SAM" id="Phobius"/>
    </source>
</evidence>
<reference evidence="14 15" key="1">
    <citation type="journal article" date="2019" name="Int. J. Syst. Evol. Microbiol.">
        <title>The Global Catalogue of Microorganisms (GCM) 10K type strain sequencing project: providing services to taxonomists for standard genome sequencing and annotation.</title>
        <authorList>
            <consortium name="The Broad Institute Genomics Platform"/>
            <consortium name="The Broad Institute Genome Sequencing Center for Infectious Disease"/>
            <person name="Wu L."/>
            <person name="Ma J."/>
        </authorList>
    </citation>
    <scope>NUCLEOTIDE SEQUENCE [LARGE SCALE GENOMIC DNA]</scope>
    <source>
        <strain evidence="14 15">JCM 15503</strain>
    </source>
</reference>
<keyword evidence="7 12" id="KW-0997">Cell inner membrane</keyword>
<comment type="caution">
    <text evidence="14">The sequence shown here is derived from an EMBL/GenBank/DDBJ whole genome shotgun (WGS) entry which is preliminary data.</text>
</comment>
<dbReference type="PANTHER" id="PTHR30070:SF1">
    <property type="entry name" value="CYTOCHROME C BIOGENESIS B-RELATED"/>
    <property type="match status" value="1"/>
</dbReference>
<keyword evidence="9 12" id="KW-0201">Cytochrome c-type biogenesis</keyword>
<evidence type="ECO:0000256" key="11">
    <source>
        <dbReference type="ARBA" id="ARBA00023136"/>
    </source>
</evidence>
<accession>A0ABN1KG37</accession>
<evidence type="ECO:0000313" key="14">
    <source>
        <dbReference type="EMBL" id="GAA0765813.1"/>
    </source>
</evidence>
<feature type="transmembrane region" description="Helical" evidence="13">
    <location>
        <begin position="102"/>
        <end position="122"/>
    </location>
</feature>